<evidence type="ECO:0000259" key="3">
    <source>
        <dbReference type="Pfam" id="PF20237"/>
    </source>
</evidence>
<evidence type="ECO:0000256" key="2">
    <source>
        <dbReference type="SAM" id="Phobius"/>
    </source>
</evidence>
<name>A0A2J6QQG8_9HELO</name>
<dbReference type="AlphaFoldDB" id="A0A2J6QQG8"/>
<protein>
    <recommendedName>
        <fullName evidence="3">DUF6594 domain-containing protein</fullName>
    </recommendedName>
</protein>
<dbReference type="PANTHER" id="PTHR34502">
    <property type="entry name" value="DUF6594 DOMAIN-CONTAINING PROTEIN-RELATED"/>
    <property type="match status" value="1"/>
</dbReference>
<proteinExistence type="predicted"/>
<feature type="transmembrane region" description="Helical" evidence="2">
    <location>
        <begin position="321"/>
        <end position="344"/>
    </location>
</feature>
<evidence type="ECO:0000313" key="5">
    <source>
        <dbReference type="Proteomes" id="UP000235672"/>
    </source>
</evidence>
<reference evidence="4 5" key="1">
    <citation type="submission" date="2016-05" db="EMBL/GenBank/DDBJ databases">
        <title>A degradative enzymes factory behind the ericoid mycorrhizal symbiosis.</title>
        <authorList>
            <consortium name="DOE Joint Genome Institute"/>
            <person name="Martino E."/>
            <person name="Morin E."/>
            <person name="Grelet G."/>
            <person name="Kuo A."/>
            <person name="Kohler A."/>
            <person name="Daghino S."/>
            <person name="Barry K."/>
            <person name="Choi C."/>
            <person name="Cichocki N."/>
            <person name="Clum A."/>
            <person name="Copeland A."/>
            <person name="Hainaut M."/>
            <person name="Haridas S."/>
            <person name="Labutti K."/>
            <person name="Lindquist E."/>
            <person name="Lipzen A."/>
            <person name="Khouja H.-R."/>
            <person name="Murat C."/>
            <person name="Ohm R."/>
            <person name="Olson A."/>
            <person name="Spatafora J."/>
            <person name="Veneault-Fourrey C."/>
            <person name="Henrissat B."/>
            <person name="Grigoriev I."/>
            <person name="Martin F."/>
            <person name="Perotto S."/>
        </authorList>
    </citation>
    <scope>NUCLEOTIDE SEQUENCE [LARGE SCALE GENOMIC DNA]</scope>
    <source>
        <strain evidence="4 5">UAMH 7357</strain>
    </source>
</reference>
<dbReference type="PANTHER" id="PTHR34502:SF5">
    <property type="entry name" value="DUF6594 DOMAIN-CONTAINING PROTEIN"/>
    <property type="match status" value="1"/>
</dbReference>
<feature type="region of interest" description="Disordered" evidence="1">
    <location>
        <begin position="274"/>
        <end position="298"/>
    </location>
</feature>
<dbReference type="EMBL" id="KZ613464">
    <property type="protein sequence ID" value="PMD28510.1"/>
    <property type="molecule type" value="Genomic_DNA"/>
</dbReference>
<dbReference type="Pfam" id="PF20237">
    <property type="entry name" value="DUF6594"/>
    <property type="match status" value="1"/>
</dbReference>
<keyword evidence="2" id="KW-1133">Transmembrane helix</keyword>
<feature type="domain" description="DUF6594" evidence="3">
    <location>
        <begin position="58"/>
        <end position="388"/>
    </location>
</feature>
<keyword evidence="5" id="KW-1185">Reference proteome</keyword>
<gene>
    <name evidence="4" type="ORF">NA56DRAFT_640139</name>
</gene>
<dbReference type="OrthoDB" id="5342093at2759"/>
<dbReference type="InterPro" id="IPR046529">
    <property type="entry name" value="DUF6594"/>
</dbReference>
<organism evidence="4 5">
    <name type="scientific">Hyaloscypha hepaticicola</name>
    <dbReference type="NCBI Taxonomy" id="2082293"/>
    <lineage>
        <taxon>Eukaryota</taxon>
        <taxon>Fungi</taxon>
        <taxon>Dikarya</taxon>
        <taxon>Ascomycota</taxon>
        <taxon>Pezizomycotina</taxon>
        <taxon>Leotiomycetes</taxon>
        <taxon>Helotiales</taxon>
        <taxon>Hyaloscyphaceae</taxon>
        <taxon>Hyaloscypha</taxon>
    </lineage>
</organism>
<feature type="transmembrane region" description="Helical" evidence="2">
    <location>
        <begin position="377"/>
        <end position="398"/>
    </location>
</feature>
<feature type="compositionally biased region" description="Low complexity" evidence="1">
    <location>
        <begin position="278"/>
        <end position="295"/>
    </location>
</feature>
<feature type="transmembrane region" description="Helical" evidence="2">
    <location>
        <begin position="351"/>
        <end position="371"/>
    </location>
</feature>
<keyword evidence="2" id="KW-0812">Transmembrane</keyword>
<sequence length="399" mass="44137">MAEAIGQPNEAANCLANTSPFPTLIEPNCSQITPFLDYAIFKIHSSCLRKQSIKMEGYSKLAELMANPRTDSHFLIFQKFESISAQNLLYLQAEIINLKECIDKIADIDSKAEDRDRRESAVDWEALSSATNSTQWQKWLELRQKLKEFYEAMSYHRMITGLPAPTKYDLNFLQQWLERPNYGNSAFIGADSDVYEKSDGLGTLAASGGELDAMTRLFVNILPNLYHWGIVNPIHRLCGRWIKKPEPEGHHVSTPSPATGPDCSSCPKDDHKSCHELSVTPSPSSDNSSTLHPSTESLSEESSFDVEASIFLYRDTHFHRIATILGTLVSSLIPIAAIVVLAFVRNMTARLGVVCAFTATFSVCLSLVTEAKRVENFAATAAFASVQVVFVGSTNAMLG</sequence>
<accession>A0A2J6QQG8</accession>
<evidence type="ECO:0000256" key="1">
    <source>
        <dbReference type="SAM" id="MobiDB-lite"/>
    </source>
</evidence>
<keyword evidence="2" id="KW-0472">Membrane</keyword>
<evidence type="ECO:0000313" key="4">
    <source>
        <dbReference type="EMBL" id="PMD28510.1"/>
    </source>
</evidence>
<dbReference type="Proteomes" id="UP000235672">
    <property type="component" value="Unassembled WGS sequence"/>
</dbReference>